<reference evidence="1 2" key="1">
    <citation type="submission" date="2023-07" db="EMBL/GenBank/DDBJ databases">
        <title>Sorghum-associated microbial communities from plants grown in Nebraska, USA.</title>
        <authorList>
            <person name="Schachtman D."/>
        </authorList>
    </citation>
    <scope>NUCLEOTIDE SEQUENCE [LARGE SCALE GENOMIC DNA]</scope>
    <source>
        <strain evidence="1 2">BE57</strain>
    </source>
</reference>
<comment type="caution">
    <text evidence="1">The sequence shown here is derived from an EMBL/GenBank/DDBJ whole genome shotgun (WGS) entry which is preliminary data.</text>
</comment>
<proteinExistence type="predicted"/>
<sequence>MQDRRRGVGQFDRRIKLVKPVNVPGRFNESNTGEVIVYEMFPAYREEPGPVDESQTKNNATRSVTQINWQIPFIRELLVGENKIVTDWKIIDFFTGQVYKVVSTATEIGRGYRIQINTELVG</sequence>
<keyword evidence="2" id="KW-1185">Reference proteome</keyword>
<dbReference type="EMBL" id="JAVDTI010000002">
    <property type="protein sequence ID" value="MDR6805567.1"/>
    <property type="molecule type" value="Genomic_DNA"/>
</dbReference>
<evidence type="ECO:0008006" key="3">
    <source>
        <dbReference type="Google" id="ProtNLM"/>
    </source>
</evidence>
<organism evidence="1 2">
    <name type="scientific">Dyadobacter fermentans</name>
    <dbReference type="NCBI Taxonomy" id="94254"/>
    <lineage>
        <taxon>Bacteria</taxon>
        <taxon>Pseudomonadati</taxon>
        <taxon>Bacteroidota</taxon>
        <taxon>Cytophagia</taxon>
        <taxon>Cytophagales</taxon>
        <taxon>Spirosomataceae</taxon>
        <taxon>Dyadobacter</taxon>
    </lineage>
</organism>
<accession>A0ABU1QWL6</accession>
<dbReference type="RefSeq" id="WP_309983525.1">
    <property type="nucleotide sequence ID" value="NZ_JAVDTI010000002.1"/>
</dbReference>
<protein>
    <recommendedName>
        <fullName evidence="3">Phage head-tail adaptor</fullName>
    </recommendedName>
</protein>
<evidence type="ECO:0000313" key="2">
    <source>
        <dbReference type="Proteomes" id="UP001264980"/>
    </source>
</evidence>
<gene>
    <name evidence="1" type="ORF">J2W84_002613</name>
</gene>
<evidence type="ECO:0000313" key="1">
    <source>
        <dbReference type="EMBL" id="MDR6805567.1"/>
    </source>
</evidence>
<name>A0ABU1QWL6_9BACT</name>
<dbReference type="Proteomes" id="UP001264980">
    <property type="component" value="Unassembled WGS sequence"/>
</dbReference>